<comment type="caution">
    <text evidence="8">The sequence shown here is derived from an EMBL/GenBank/DDBJ whole genome shotgun (WGS) entry which is preliminary data.</text>
</comment>
<dbReference type="InterPro" id="IPR006059">
    <property type="entry name" value="SBP"/>
</dbReference>
<keyword evidence="5" id="KW-0449">Lipoprotein</keyword>
<dbReference type="RefSeq" id="WP_209970258.1">
    <property type="nucleotide sequence ID" value="NZ_JAGGLB010000002.1"/>
</dbReference>
<evidence type="ECO:0000256" key="2">
    <source>
        <dbReference type="ARBA" id="ARBA00022729"/>
    </source>
</evidence>
<evidence type="ECO:0000256" key="3">
    <source>
        <dbReference type="ARBA" id="ARBA00023136"/>
    </source>
</evidence>
<feature type="compositionally biased region" description="Basic and acidic residues" evidence="6">
    <location>
        <begin position="24"/>
        <end position="33"/>
    </location>
</feature>
<keyword evidence="9" id="KW-1185">Reference proteome</keyword>
<proteinExistence type="predicted"/>
<keyword evidence="4" id="KW-0564">Palmitate</keyword>
<evidence type="ECO:0000256" key="4">
    <source>
        <dbReference type="ARBA" id="ARBA00023139"/>
    </source>
</evidence>
<evidence type="ECO:0000256" key="1">
    <source>
        <dbReference type="ARBA" id="ARBA00022475"/>
    </source>
</evidence>
<evidence type="ECO:0000256" key="6">
    <source>
        <dbReference type="SAM" id="MobiDB-lite"/>
    </source>
</evidence>
<feature type="signal peptide" evidence="7">
    <location>
        <begin position="1"/>
        <end position="21"/>
    </location>
</feature>
<feature type="compositionally biased region" description="Polar residues" evidence="6">
    <location>
        <begin position="34"/>
        <end position="49"/>
    </location>
</feature>
<evidence type="ECO:0000256" key="5">
    <source>
        <dbReference type="ARBA" id="ARBA00023288"/>
    </source>
</evidence>
<dbReference type="PROSITE" id="PS51257">
    <property type="entry name" value="PROKAR_LIPOPROTEIN"/>
    <property type="match status" value="1"/>
</dbReference>
<dbReference type="EMBL" id="JAGGLB010000002">
    <property type="protein sequence ID" value="MBP1989451.1"/>
    <property type="molecule type" value="Genomic_DNA"/>
</dbReference>
<keyword evidence="3" id="KW-0472">Membrane</keyword>
<feature type="chain" id="PRO_5046543742" evidence="7">
    <location>
        <begin position="22"/>
        <end position="529"/>
    </location>
</feature>
<dbReference type="InterPro" id="IPR050490">
    <property type="entry name" value="Bact_solute-bd_prot1"/>
</dbReference>
<gene>
    <name evidence="8" type="ORF">J2Z66_001046</name>
</gene>
<protein>
    <submittedName>
        <fullName evidence="8">ABC-type glycerol-3-phosphate transport system substrate-binding protein</fullName>
    </submittedName>
</protein>
<dbReference type="SUPFAM" id="SSF53850">
    <property type="entry name" value="Periplasmic binding protein-like II"/>
    <property type="match status" value="1"/>
</dbReference>
<dbReference type="PANTHER" id="PTHR43649:SF33">
    <property type="entry name" value="POLYGALACTURONAN_RHAMNOGALACTURONAN-BINDING PROTEIN YTCQ"/>
    <property type="match status" value="1"/>
</dbReference>
<evidence type="ECO:0000256" key="7">
    <source>
        <dbReference type="SAM" id="SignalP"/>
    </source>
</evidence>
<sequence length="529" mass="59882">MRKKWLMVCIVVLMLSSLAMGCTSKDDGKKEQNVVETKTPTSQPSDETKQENVNVSIYAYDFHKYDKMDNDSIIKELDKKFNVSISRAGAPWEGYLEKLSLKINTGEAPDMFFYLTTLPEYSSWASNGVILELDKYMDKAPNLKKLLETDLYKNLKINGHYYFLPQINLSVSHSLYYRKDWLDKLQLKEPTNIEEFTAMIKAFTENDPDGNNKKDTVGLTASKISEWFDVIRTGFGVKPSWNKNEAGEYEPGYAAESFKQFLKWMNENYKAGYIQREYFLNDDAQKGESFASGKAGVMISNSGLNADGIIEQVHAVNPNAVIDVLPPPDGPGGQGGIESTGGFWGGWSISSQTKDPERVVQLLDYIYSPEGRALTMYGIEGIHYSKDGDKIVANVENRKKEPKNTFVGEELKGPYNIGQYFGNIFRFNGNKIEAITDNSFNKNPEIADKQDGFMNKNLILSDISNVLGFPMEFEEINKKMIDISERYSIMIISGEKTLDAGWSEMISEMNKVGFKKAQQYVKETMDNLK</sequence>
<accession>A0ABS4IPF6</accession>
<name>A0ABS4IPF6_9BACL</name>
<dbReference type="Proteomes" id="UP001519287">
    <property type="component" value="Unassembled WGS sequence"/>
</dbReference>
<dbReference type="PANTHER" id="PTHR43649">
    <property type="entry name" value="ARABINOSE-BINDING PROTEIN-RELATED"/>
    <property type="match status" value="1"/>
</dbReference>
<feature type="region of interest" description="Disordered" evidence="6">
    <location>
        <begin position="24"/>
        <end position="49"/>
    </location>
</feature>
<dbReference type="Pfam" id="PF13416">
    <property type="entry name" value="SBP_bac_8"/>
    <property type="match status" value="1"/>
</dbReference>
<reference evidence="8 9" key="1">
    <citation type="submission" date="2021-03" db="EMBL/GenBank/DDBJ databases">
        <title>Genomic Encyclopedia of Type Strains, Phase IV (KMG-IV): sequencing the most valuable type-strain genomes for metagenomic binning, comparative biology and taxonomic classification.</title>
        <authorList>
            <person name="Goeker M."/>
        </authorList>
    </citation>
    <scope>NUCLEOTIDE SEQUENCE [LARGE SCALE GENOMIC DNA]</scope>
    <source>
        <strain evidence="8 9">DSM 26048</strain>
    </source>
</reference>
<organism evidence="8 9">
    <name type="scientific">Paenibacillus eucommiae</name>
    <dbReference type="NCBI Taxonomy" id="1355755"/>
    <lineage>
        <taxon>Bacteria</taxon>
        <taxon>Bacillati</taxon>
        <taxon>Bacillota</taxon>
        <taxon>Bacilli</taxon>
        <taxon>Bacillales</taxon>
        <taxon>Paenibacillaceae</taxon>
        <taxon>Paenibacillus</taxon>
    </lineage>
</organism>
<dbReference type="Gene3D" id="3.40.190.10">
    <property type="entry name" value="Periplasmic binding protein-like II"/>
    <property type="match status" value="2"/>
</dbReference>
<evidence type="ECO:0000313" key="9">
    <source>
        <dbReference type="Proteomes" id="UP001519287"/>
    </source>
</evidence>
<evidence type="ECO:0000313" key="8">
    <source>
        <dbReference type="EMBL" id="MBP1989451.1"/>
    </source>
</evidence>
<keyword evidence="2 7" id="KW-0732">Signal</keyword>
<keyword evidence="1" id="KW-1003">Cell membrane</keyword>